<dbReference type="EMBL" id="OW152817">
    <property type="protein sequence ID" value="CAH2068757.1"/>
    <property type="molecule type" value="Genomic_DNA"/>
</dbReference>
<accession>A0ABN8J084</accession>
<organism evidence="2 3">
    <name type="scientific">Iphiclides podalirius</name>
    <name type="common">scarce swallowtail</name>
    <dbReference type="NCBI Taxonomy" id="110791"/>
    <lineage>
        <taxon>Eukaryota</taxon>
        <taxon>Metazoa</taxon>
        <taxon>Ecdysozoa</taxon>
        <taxon>Arthropoda</taxon>
        <taxon>Hexapoda</taxon>
        <taxon>Insecta</taxon>
        <taxon>Pterygota</taxon>
        <taxon>Neoptera</taxon>
        <taxon>Endopterygota</taxon>
        <taxon>Lepidoptera</taxon>
        <taxon>Glossata</taxon>
        <taxon>Ditrysia</taxon>
        <taxon>Papilionoidea</taxon>
        <taxon>Papilionidae</taxon>
        <taxon>Papilioninae</taxon>
        <taxon>Iphiclides</taxon>
    </lineage>
</organism>
<reference evidence="2" key="1">
    <citation type="submission" date="2022-03" db="EMBL/GenBank/DDBJ databases">
        <authorList>
            <person name="Martin H S."/>
        </authorList>
    </citation>
    <scope>NUCLEOTIDE SEQUENCE</scope>
</reference>
<gene>
    <name evidence="2" type="ORF">IPOD504_LOCUS14530</name>
</gene>
<protein>
    <submittedName>
        <fullName evidence="2">Uncharacterized protein</fullName>
    </submittedName>
</protein>
<proteinExistence type="predicted"/>
<evidence type="ECO:0000313" key="3">
    <source>
        <dbReference type="Proteomes" id="UP000837857"/>
    </source>
</evidence>
<feature type="coiled-coil region" evidence="1">
    <location>
        <begin position="168"/>
        <end position="195"/>
    </location>
</feature>
<evidence type="ECO:0000313" key="2">
    <source>
        <dbReference type="EMBL" id="CAH2068757.1"/>
    </source>
</evidence>
<evidence type="ECO:0000256" key="1">
    <source>
        <dbReference type="SAM" id="Coils"/>
    </source>
</evidence>
<dbReference type="Proteomes" id="UP000837857">
    <property type="component" value="Chromosome 5"/>
</dbReference>
<sequence>MALKSEFDSLDEEVKELLLNYKFKKATSYEPCTIKNFKECLIGINEEFGLQNIIYTFNPHLDVENDTLTPEALVKLINAIWILLHNYKSKTEKVDRLEERNHILESNNNQLNGVVSKLKEKITLEKNESKACVASAQRVSDQSSEIHQKFVEIRSKLTQITKQKETTERALQNKLSKLQLENNKLTDKLRNKSDSHAPCSEICDSTINQIREREKNQRKIITKLQNSNQALIHEIMALKEVLLLEGLKDI</sequence>
<keyword evidence="3" id="KW-1185">Reference proteome</keyword>
<feature type="non-terminal residue" evidence="2">
    <location>
        <position position="1"/>
    </location>
</feature>
<name>A0ABN8J084_9NEOP</name>
<feature type="coiled-coil region" evidence="1">
    <location>
        <begin position="87"/>
        <end position="128"/>
    </location>
</feature>
<keyword evidence="1" id="KW-0175">Coiled coil</keyword>